<proteinExistence type="predicted"/>
<evidence type="ECO:0000259" key="2">
    <source>
        <dbReference type="Pfam" id="PF01970"/>
    </source>
</evidence>
<evidence type="ECO:0000313" key="3">
    <source>
        <dbReference type="EMBL" id="MFC6768280.1"/>
    </source>
</evidence>
<dbReference type="PANTHER" id="PTHR35342">
    <property type="entry name" value="TRICARBOXYLIC TRANSPORT PROTEIN"/>
    <property type="match status" value="1"/>
</dbReference>
<feature type="transmembrane region" description="Helical" evidence="1">
    <location>
        <begin position="184"/>
        <end position="201"/>
    </location>
</feature>
<dbReference type="AlphaFoldDB" id="A0ABD5SYW7"/>
<dbReference type="PANTHER" id="PTHR35342:SF5">
    <property type="entry name" value="TRICARBOXYLIC TRANSPORT PROTEIN"/>
    <property type="match status" value="1"/>
</dbReference>
<feature type="transmembrane region" description="Helical" evidence="1">
    <location>
        <begin position="75"/>
        <end position="96"/>
    </location>
</feature>
<keyword evidence="1" id="KW-0812">Transmembrane</keyword>
<feature type="transmembrane region" description="Helical" evidence="1">
    <location>
        <begin position="333"/>
        <end position="356"/>
    </location>
</feature>
<feature type="transmembrane region" description="Helical" evidence="1">
    <location>
        <begin position="402"/>
        <end position="421"/>
    </location>
</feature>
<feature type="transmembrane region" description="Helical" evidence="1">
    <location>
        <begin position="272"/>
        <end position="291"/>
    </location>
</feature>
<keyword evidence="1" id="KW-0472">Membrane</keyword>
<feature type="transmembrane region" description="Helical" evidence="1">
    <location>
        <begin position="123"/>
        <end position="149"/>
    </location>
</feature>
<dbReference type="EMBL" id="JBHSWV010000521">
    <property type="protein sequence ID" value="MFC6768280.1"/>
    <property type="molecule type" value="Genomic_DNA"/>
</dbReference>
<keyword evidence="4" id="KW-1185">Reference proteome</keyword>
<accession>A0ABD5SYW7</accession>
<name>A0ABD5SYW7_9EURY</name>
<sequence>MTELLLEPIVLQQTGDLWEAMLIAFDVVTDPYNFLLLLISVAIGLIVGILPGLGGPIALALLIPVTFQFDGNVAVMILSGTLGATAFGGSITAILLNTPGDAPNAATLLDGYPMTRQGRGGEALAASAISSASGAFFGLALLLISIPFVRSLALAFGSPEMFWLAIAGLTTVALATRGSVLTDLIAGAFGLMLAFHGLNPVTGTARFTYGTTYLFDGIQLIPLIIGLFAIAEMIKLMGEQQSIAGDTKVAGGLMKGTRSVVSNWKLVGQSSIIGWIIGIIPGAGGTVANFISYMTAKQRSSESSSFGEGNIKGVIASEAANDSKDGGSMIPTLGLGVPGSASTAVLLGAFIIHGVTPGPLLFQENLQLVFVVIFALLISNALTSTIGLLTANTLTKITRIRITTVAPIVVMISLLGAFAIRGNINDVVLAVGFGVIGALMMKYGMSRVAVVVALILGPLAEQNFHRSLQVSQGDYAILFTQPLSIALILITVLMLAVSIYQSRRAIVGP</sequence>
<feature type="domain" description="DUF112" evidence="2">
    <location>
        <begin position="35"/>
        <end position="451"/>
    </location>
</feature>
<comment type="caution">
    <text evidence="3">The sequence shown here is derived from an EMBL/GenBank/DDBJ whole genome shotgun (WGS) entry which is preliminary data.</text>
</comment>
<dbReference type="InterPro" id="IPR002823">
    <property type="entry name" value="DUF112_TM"/>
</dbReference>
<dbReference type="Pfam" id="PF01970">
    <property type="entry name" value="TctA"/>
    <property type="match status" value="1"/>
</dbReference>
<feature type="transmembrane region" description="Helical" evidence="1">
    <location>
        <begin position="427"/>
        <end position="456"/>
    </location>
</feature>
<feature type="transmembrane region" description="Helical" evidence="1">
    <location>
        <begin position="477"/>
        <end position="500"/>
    </location>
</feature>
<reference evidence="3 4" key="1">
    <citation type="journal article" date="2019" name="Int. J. Syst. Evol. Microbiol.">
        <title>The Global Catalogue of Microorganisms (GCM) 10K type strain sequencing project: providing services to taxonomists for standard genome sequencing and annotation.</title>
        <authorList>
            <consortium name="The Broad Institute Genomics Platform"/>
            <consortium name="The Broad Institute Genome Sequencing Center for Infectious Disease"/>
            <person name="Wu L."/>
            <person name="Ma J."/>
        </authorList>
    </citation>
    <scope>NUCLEOTIDE SEQUENCE [LARGE SCALE GENOMIC DNA]</scope>
    <source>
        <strain evidence="3 4">LMG 29247</strain>
    </source>
</reference>
<organism evidence="3 4">
    <name type="scientific">Natrinema soli</name>
    <dbReference type="NCBI Taxonomy" id="1930624"/>
    <lineage>
        <taxon>Archaea</taxon>
        <taxon>Methanobacteriati</taxon>
        <taxon>Methanobacteriota</taxon>
        <taxon>Stenosarchaea group</taxon>
        <taxon>Halobacteria</taxon>
        <taxon>Halobacteriales</taxon>
        <taxon>Natrialbaceae</taxon>
        <taxon>Natrinema</taxon>
    </lineage>
</organism>
<gene>
    <name evidence="3" type="ORF">ACFQE6_25735</name>
</gene>
<dbReference type="RefSeq" id="WP_273741096.1">
    <property type="nucleotide sequence ID" value="NZ_JAQIVI010000521.1"/>
</dbReference>
<evidence type="ECO:0000256" key="1">
    <source>
        <dbReference type="SAM" id="Phobius"/>
    </source>
</evidence>
<evidence type="ECO:0000313" key="4">
    <source>
        <dbReference type="Proteomes" id="UP001596383"/>
    </source>
</evidence>
<feature type="transmembrane region" description="Helical" evidence="1">
    <location>
        <begin position="161"/>
        <end position="178"/>
    </location>
</feature>
<protein>
    <submittedName>
        <fullName evidence="3">Tripartite tricarboxylate transporter permease</fullName>
    </submittedName>
</protein>
<feature type="transmembrane region" description="Helical" evidence="1">
    <location>
        <begin position="34"/>
        <end position="63"/>
    </location>
</feature>
<dbReference type="Proteomes" id="UP001596383">
    <property type="component" value="Unassembled WGS sequence"/>
</dbReference>
<keyword evidence="1" id="KW-1133">Transmembrane helix</keyword>
<feature type="transmembrane region" description="Helical" evidence="1">
    <location>
        <begin position="213"/>
        <end position="231"/>
    </location>
</feature>
<feature type="transmembrane region" description="Helical" evidence="1">
    <location>
        <begin position="368"/>
        <end position="390"/>
    </location>
</feature>